<dbReference type="InParanoid" id="B5RTV0"/>
<protein>
    <submittedName>
        <fullName evidence="1">DEHA2E04356p</fullName>
    </submittedName>
</protein>
<evidence type="ECO:0000313" key="2">
    <source>
        <dbReference type="Proteomes" id="UP000000599"/>
    </source>
</evidence>
<dbReference type="HOGENOM" id="CLU_2573836_0_0_1"/>
<dbReference type="RefSeq" id="XP_002770416.1">
    <property type="nucleotide sequence ID" value="XM_002770370.1"/>
</dbReference>
<dbReference type="EMBL" id="CR382137">
    <property type="protein sequence ID" value="CAR65762.1"/>
    <property type="molecule type" value="Genomic_DNA"/>
</dbReference>
<dbReference type="KEGG" id="dha:DEHA2E04356g"/>
<keyword evidence="2" id="KW-1185">Reference proteome</keyword>
<dbReference type="VEuPathDB" id="FungiDB:DEHA2E04356g"/>
<name>B5RTV0_DEBHA</name>
<dbReference type="Proteomes" id="UP000000599">
    <property type="component" value="Chromosome E"/>
</dbReference>
<organism evidence="1 2">
    <name type="scientific">Debaryomyces hansenii (strain ATCC 36239 / CBS 767 / BCRC 21394 / JCM 1990 / NBRC 0083 / IGC 2968)</name>
    <name type="common">Yeast</name>
    <name type="synonym">Torulaspora hansenii</name>
    <dbReference type="NCBI Taxonomy" id="284592"/>
    <lineage>
        <taxon>Eukaryota</taxon>
        <taxon>Fungi</taxon>
        <taxon>Dikarya</taxon>
        <taxon>Ascomycota</taxon>
        <taxon>Saccharomycotina</taxon>
        <taxon>Pichiomycetes</taxon>
        <taxon>Debaryomycetaceae</taxon>
        <taxon>Debaryomyces</taxon>
    </lineage>
</organism>
<reference evidence="1 2" key="1">
    <citation type="journal article" date="2004" name="Nature">
        <title>Genome evolution in yeasts.</title>
        <authorList>
            <consortium name="Genolevures"/>
            <person name="Dujon B."/>
            <person name="Sherman D."/>
            <person name="Fischer G."/>
            <person name="Durrens P."/>
            <person name="Casaregola S."/>
            <person name="Lafontaine I."/>
            <person name="de Montigny J."/>
            <person name="Marck C."/>
            <person name="Neuveglise C."/>
            <person name="Talla E."/>
            <person name="Goffard N."/>
            <person name="Frangeul L."/>
            <person name="Aigle M."/>
            <person name="Anthouard V."/>
            <person name="Babour A."/>
            <person name="Barbe V."/>
            <person name="Barnay S."/>
            <person name="Blanchin S."/>
            <person name="Beckerich J.M."/>
            <person name="Beyne E."/>
            <person name="Bleykasten C."/>
            <person name="Boisrame A."/>
            <person name="Boyer J."/>
            <person name="Cattolico L."/>
            <person name="Confanioleri F."/>
            <person name="de Daruvar A."/>
            <person name="Despons L."/>
            <person name="Fabre E."/>
            <person name="Fairhead C."/>
            <person name="Ferry-Dumazet H."/>
            <person name="Groppi A."/>
            <person name="Hantraye F."/>
            <person name="Hennequin C."/>
            <person name="Jauniaux N."/>
            <person name="Joyet P."/>
            <person name="Kachouri R."/>
            <person name="Kerrest A."/>
            <person name="Koszul R."/>
            <person name="Lemaire M."/>
            <person name="Lesur I."/>
            <person name="Ma L."/>
            <person name="Muller H."/>
            <person name="Nicaud J.M."/>
            <person name="Nikolski M."/>
            <person name="Oztas S."/>
            <person name="Ozier-Kalogeropoulos O."/>
            <person name="Pellenz S."/>
            <person name="Potier S."/>
            <person name="Richard G.F."/>
            <person name="Straub M.L."/>
            <person name="Suleau A."/>
            <person name="Swennene D."/>
            <person name="Tekaia F."/>
            <person name="Wesolowski-Louvel M."/>
            <person name="Westhof E."/>
            <person name="Wirth B."/>
            <person name="Zeniou-Meyer M."/>
            <person name="Zivanovic I."/>
            <person name="Bolotin-Fukuhara M."/>
            <person name="Thierry A."/>
            <person name="Bouchier C."/>
            <person name="Caudron B."/>
            <person name="Scarpelli C."/>
            <person name="Gaillardin C."/>
            <person name="Weissenbach J."/>
            <person name="Wincker P."/>
            <person name="Souciet J.L."/>
        </authorList>
    </citation>
    <scope>NUCLEOTIDE SEQUENCE [LARGE SCALE GENOMIC DNA]</scope>
    <source>
        <strain evidence="2">ATCC 36239 / CBS 767 / BCRC 21394 / JCM 1990 / NBRC 0083 / IGC 2968</strain>
    </source>
</reference>
<proteinExistence type="predicted"/>
<gene>
    <name evidence="1" type="ordered locus">DEHA2E04356g</name>
</gene>
<evidence type="ECO:0000313" key="1">
    <source>
        <dbReference type="EMBL" id="CAR65762.1"/>
    </source>
</evidence>
<sequence>MSSPCRTPLTIGHRDSFVFPVLSGRSILHPFSPSALRHFCSSRPSPIPVRYKPLHRSCNYIVQIPQYRPTISVFIYYQPTN</sequence>
<dbReference type="GeneID" id="8998660"/>
<dbReference type="AlphaFoldDB" id="B5RTV0"/>
<accession>B5RTV0</accession>